<dbReference type="EMBL" id="JAXQNO010000006">
    <property type="protein sequence ID" value="KAK4796378.1"/>
    <property type="molecule type" value="Genomic_DNA"/>
</dbReference>
<reference evidence="2 3" key="1">
    <citation type="journal article" date="2023" name="Hortic Res">
        <title>Pangenome of water caltrop reveals structural variations and asymmetric subgenome divergence after allopolyploidization.</title>
        <authorList>
            <person name="Zhang X."/>
            <person name="Chen Y."/>
            <person name="Wang L."/>
            <person name="Yuan Y."/>
            <person name="Fang M."/>
            <person name="Shi L."/>
            <person name="Lu R."/>
            <person name="Comes H.P."/>
            <person name="Ma Y."/>
            <person name="Chen Y."/>
            <person name="Huang G."/>
            <person name="Zhou Y."/>
            <person name="Zheng Z."/>
            <person name="Qiu Y."/>
        </authorList>
    </citation>
    <scope>NUCLEOTIDE SEQUENCE [LARGE SCALE GENOMIC DNA]</scope>
    <source>
        <strain evidence="2">F231</strain>
    </source>
</reference>
<dbReference type="PANTHER" id="PTHR38223:SF4">
    <property type="match status" value="1"/>
</dbReference>
<sequence length="105" mass="11318">MAGLQYYFFPTDFYYPRPPADQSTAGGGNAVAGPNLVRVDPAKSAPHPAGAENDLAKEGHAPTNKGSTSSLGRKWLALSPSAIERERWRAKPVAMKTKKIIVDDH</sequence>
<keyword evidence="3" id="KW-1185">Reference proteome</keyword>
<feature type="region of interest" description="Disordered" evidence="1">
    <location>
        <begin position="19"/>
        <end position="73"/>
    </location>
</feature>
<protein>
    <submittedName>
        <fullName evidence="2">Uncharacterized protein</fullName>
    </submittedName>
</protein>
<accession>A0AAN7LVE7</accession>
<organism evidence="2 3">
    <name type="scientific">Trapa natans</name>
    <name type="common">Water chestnut</name>
    <dbReference type="NCBI Taxonomy" id="22666"/>
    <lineage>
        <taxon>Eukaryota</taxon>
        <taxon>Viridiplantae</taxon>
        <taxon>Streptophyta</taxon>
        <taxon>Embryophyta</taxon>
        <taxon>Tracheophyta</taxon>
        <taxon>Spermatophyta</taxon>
        <taxon>Magnoliopsida</taxon>
        <taxon>eudicotyledons</taxon>
        <taxon>Gunneridae</taxon>
        <taxon>Pentapetalae</taxon>
        <taxon>rosids</taxon>
        <taxon>malvids</taxon>
        <taxon>Myrtales</taxon>
        <taxon>Lythraceae</taxon>
        <taxon>Trapa</taxon>
    </lineage>
</organism>
<dbReference type="PANTHER" id="PTHR38223">
    <property type="match status" value="1"/>
</dbReference>
<evidence type="ECO:0000256" key="1">
    <source>
        <dbReference type="SAM" id="MobiDB-lite"/>
    </source>
</evidence>
<dbReference type="Proteomes" id="UP001346149">
    <property type="component" value="Unassembled WGS sequence"/>
</dbReference>
<proteinExistence type="predicted"/>
<evidence type="ECO:0000313" key="3">
    <source>
        <dbReference type="Proteomes" id="UP001346149"/>
    </source>
</evidence>
<evidence type="ECO:0000313" key="2">
    <source>
        <dbReference type="EMBL" id="KAK4796378.1"/>
    </source>
</evidence>
<gene>
    <name evidence="2" type="ORF">SAY86_028704</name>
</gene>
<name>A0AAN7LVE7_TRANT</name>
<dbReference type="AlphaFoldDB" id="A0AAN7LVE7"/>
<comment type="caution">
    <text evidence="2">The sequence shown here is derived from an EMBL/GenBank/DDBJ whole genome shotgun (WGS) entry which is preliminary data.</text>
</comment>